<evidence type="ECO:0000256" key="11">
    <source>
        <dbReference type="ARBA" id="ARBA00052919"/>
    </source>
</evidence>
<dbReference type="Gene3D" id="3.40.50.2020">
    <property type="match status" value="1"/>
</dbReference>
<feature type="binding site" evidence="15">
    <location>
        <position position="201"/>
    </location>
    <ligand>
        <name>5-phospho-alpha-D-ribose 1-diphosphate</name>
        <dbReference type="ChEBI" id="CHEBI:58017"/>
    </ligand>
</feature>
<dbReference type="FunFam" id="3.40.50.2020:FF:000003">
    <property type="entry name" value="Uracil phosphoribosyltransferase"/>
    <property type="match status" value="1"/>
</dbReference>
<evidence type="ECO:0000256" key="3">
    <source>
        <dbReference type="ARBA" id="ARBA00011894"/>
    </source>
</evidence>
<dbReference type="GO" id="GO:0044206">
    <property type="term" value="P:UMP salvage"/>
    <property type="evidence" value="ECO:0007669"/>
    <property type="project" value="UniProtKB-UniRule"/>
</dbReference>
<comment type="function">
    <text evidence="12 15">Catalyzes the conversion of uracil and 5-phospho-alpha-D-ribose 1-diphosphate (PRPP) to UMP and diphosphate.</text>
</comment>
<dbReference type="InterPro" id="IPR029057">
    <property type="entry name" value="PRTase-like"/>
</dbReference>
<dbReference type="EC" id="2.4.2.9" evidence="3 15"/>
<accession>A0A2C9CRY1</accession>
<evidence type="ECO:0000256" key="1">
    <source>
        <dbReference type="ARBA" id="ARBA00005180"/>
    </source>
</evidence>
<evidence type="ECO:0000256" key="10">
    <source>
        <dbReference type="ARBA" id="ARBA00031082"/>
    </source>
</evidence>
<evidence type="ECO:0000256" key="14">
    <source>
        <dbReference type="ARBA" id="ARBA00079807"/>
    </source>
</evidence>
<name>A0A2C9CRY1_9RHOB</name>
<evidence type="ECO:0000256" key="2">
    <source>
        <dbReference type="ARBA" id="ARBA00009516"/>
    </source>
</evidence>
<keyword evidence="7 15" id="KW-0547">Nucleotide-binding</keyword>
<dbReference type="GO" id="GO:0000287">
    <property type="term" value="F:magnesium ion binding"/>
    <property type="evidence" value="ECO:0007669"/>
    <property type="project" value="UniProtKB-UniRule"/>
</dbReference>
<comment type="activity regulation">
    <text evidence="15">Allosterically activated by GTP.</text>
</comment>
<keyword evidence="5 15" id="KW-0328">Glycosyltransferase</keyword>
<dbReference type="OrthoDB" id="9781675at2"/>
<dbReference type="AlphaFoldDB" id="A0A2C9CRY1"/>
<evidence type="ECO:0000256" key="15">
    <source>
        <dbReference type="HAMAP-Rule" id="MF_01218"/>
    </source>
</evidence>
<protein>
    <recommendedName>
        <fullName evidence="13 15">Uracil phosphoribosyltransferase</fullName>
        <ecNumber evidence="3 15">2.4.2.9</ecNumber>
    </recommendedName>
    <alternativeName>
        <fullName evidence="10 15">UMP pyrophosphorylase</fullName>
    </alternativeName>
    <alternativeName>
        <fullName evidence="14 15">UPRTase</fullName>
    </alternativeName>
</protein>
<comment type="cofactor">
    <cofactor evidence="15">
        <name>Mg(2+)</name>
        <dbReference type="ChEBI" id="CHEBI:18420"/>
    </cofactor>
    <text evidence="15">Binds 1 Mg(2+) ion per subunit. The magnesium is bound as Mg-PRPP.</text>
</comment>
<feature type="binding site" evidence="15">
    <location>
        <position position="80"/>
    </location>
    <ligand>
        <name>5-phospho-alpha-D-ribose 1-diphosphate</name>
        <dbReference type="ChEBI" id="CHEBI:58017"/>
    </ligand>
</feature>
<evidence type="ECO:0000256" key="4">
    <source>
        <dbReference type="ARBA" id="ARBA00022533"/>
    </source>
</evidence>
<dbReference type="NCBIfam" id="NF001097">
    <property type="entry name" value="PRK00129.1"/>
    <property type="match status" value="1"/>
</dbReference>
<sequence length="210" mass="22941">MSDHLTIVNHPLVQHKLTLMREKSTSTAVFRQLLREISHLLAYEVTRDLPMTTTNIDTPLVEMDAPTLKGKKLALISILRAGNGLLDGVMDLIPSARVGFVGLYRDEETLKPVQYYYKVPGEMGSRVVIAVDPMLATGNSSAAAIDLLKESGATDIRFLCLLASPEGVALMKERHPDVPIITAALDERLNELGYILPGLGDAGDRMFGTK</sequence>
<comment type="pathway">
    <text evidence="1 15">Pyrimidine metabolism; UMP biosynthesis via salvage pathway; UMP from uracil: step 1/1.</text>
</comment>
<organism evidence="17 18">
    <name type="scientific">Pontivivens marinum</name>
    <dbReference type="NCBI Taxonomy" id="1690039"/>
    <lineage>
        <taxon>Bacteria</taxon>
        <taxon>Pseudomonadati</taxon>
        <taxon>Pseudomonadota</taxon>
        <taxon>Alphaproteobacteria</taxon>
        <taxon>Rhodobacterales</taxon>
        <taxon>Paracoccaceae</taxon>
        <taxon>Pontivivens</taxon>
    </lineage>
</organism>
<keyword evidence="9 15" id="KW-0342">GTP-binding</keyword>
<dbReference type="PANTHER" id="PTHR32315:SF4">
    <property type="entry name" value="URACIL PHOSPHORIBOSYLTRANSFERASE, CHLOROPLASTIC"/>
    <property type="match status" value="1"/>
</dbReference>
<feature type="binding site" evidence="15">
    <location>
        <begin position="132"/>
        <end position="140"/>
    </location>
    <ligand>
        <name>5-phospho-alpha-D-ribose 1-diphosphate</name>
        <dbReference type="ChEBI" id="CHEBI:58017"/>
    </ligand>
</feature>
<dbReference type="GO" id="GO:0004845">
    <property type="term" value="F:uracil phosphoribosyltransferase activity"/>
    <property type="evidence" value="ECO:0007669"/>
    <property type="project" value="UniProtKB-UniRule"/>
</dbReference>
<evidence type="ECO:0000256" key="12">
    <source>
        <dbReference type="ARBA" id="ARBA00056901"/>
    </source>
</evidence>
<dbReference type="Proteomes" id="UP000220034">
    <property type="component" value="Unassembled WGS sequence"/>
</dbReference>
<dbReference type="RefSeq" id="WP_097929665.1">
    <property type="nucleotide sequence ID" value="NZ_OCTN01000003.1"/>
</dbReference>
<comment type="similarity">
    <text evidence="2 15">Belongs to the UPRTase family.</text>
</comment>
<feature type="binding site" evidence="15">
    <location>
        <begin position="200"/>
        <end position="202"/>
    </location>
    <ligand>
        <name>uracil</name>
        <dbReference type="ChEBI" id="CHEBI:17568"/>
    </ligand>
</feature>
<dbReference type="NCBIfam" id="TIGR01091">
    <property type="entry name" value="upp"/>
    <property type="match status" value="1"/>
</dbReference>
<evidence type="ECO:0000256" key="5">
    <source>
        <dbReference type="ARBA" id="ARBA00022676"/>
    </source>
</evidence>
<dbReference type="InterPro" id="IPR005765">
    <property type="entry name" value="UPRT"/>
</dbReference>
<feature type="domain" description="Phosphoribosyltransferase" evidence="16">
    <location>
        <begin position="8"/>
        <end position="209"/>
    </location>
</feature>
<dbReference type="GO" id="GO:0005737">
    <property type="term" value="C:cytoplasm"/>
    <property type="evidence" value="ECO:0007669"/>
    <property type="project" value="UniProtKB-ARBA"/>
</dbReference>
<comment type="catalytic activity">
    <reaction evidence="11 15">
        <text>UMP + diphosphate = 5-phospho-alpha-D-ribose 1-diphosphate + uracil</text>
        <dbReference type="Rhea" id="RHEA:13017"/>
        <dbReference type="ChEBI" id="CHEBI:17568"/>
        <dbReference type="ChEBI" id="CHEBI:33019"/>
        <dbReference type="ChEBI" id="CHEBI:57865"/>
        <dbReference type="ChEBI" id="CHEBI:58017"/>
        <dbReference type="EC" id="2.4.2.9"/>
    </reaction>
</comment>
<feature type="binding site" evidence="15">
    <location>
        <position position="195"/>
    </location>
    <ligand>
        <name>uracil</name>
        <dbReference type="ChEBI" id="CHEBI:17568"/>
    </ligand>
</feature>
<dbReference type="Pfam" id="PF14681">
    <property type="entry name" value="UPRTase"/>
    <property type="match status" value="1"/>
</dbReference>
<evidence type="ECO:0000256" key="7">
    <source>
        <dbReference type="ARBA" id="ARBA00022741"/>
    </source>
</evidence>
<keyword evidence="4 15" id="KW-0021">Allosteric enzyme</keyword>
<evidence type="ECO:0000256" key="8">
    <source>
        <dbReference type="ARBA" id="ARBA00022842"/>
    </source>
</evidence>
<reference evidence="18" key="1">
    <citation type="submission" date="2017-09" db="EMBL/GenBank/DDBJ databases">
        <authorList>
            <person name="Varghese N."/>
            <person name="Submissions S."/>
        </authorList>
    </citation>
    <scope>NUCLEOTIDE SEQUENCE [LARGE SCALE GENOMIC DNA]</scope>
    <source>
        <strain evidence="18">C7</strain>
    </source>
</reference>
<keyword evidence="8 15" id="KW-0460">Magnesium</keyword>
<evidence type="ECO:0000313" key="18">
    <source>
        <dbReference type="Proteomes" id="UP000220034"/>
    </source>
</evidence>
<feature type="binding site" evidence="15">
    <location>
        <position position="105"/>
    </location>
    <ligand>
        <name>5-phospho-alpha-D-ribose 1-diphosphate</name>
        <dbReference type="ChEBI" id="CHEBI:58017"/>
    </ligand>
</feature>
<evidence type="ECO:0000256" key="13">
    <source>
        <dbReference type="ARBA" id="ARBA00072146"/>
    </source>
</evidence>
<evidence type="ECO:0000259" key="16">
    <source>
        <dbReference type="Pfam" id="PF14681"/>
    </source>
</evidence>
<dbReference type="UniPathway" id="UPA00574">
    <property type="reaction ID" value="UER00636"/>
</dbReference>
<dbReference type="InterPro" id="IPR050054">
    <property type="entry name" value="UPRTase/APRTase"/>
</dbReference>
<dbReference type="EMBL" id="OCTN01000003">
    <property type="protein sequence ID" value="SOH94104.1"/>
    <property type="molecule type" value="Genomic_DNA"/>
</dbReference>
<dbReference type="GO" id="GO:0005525">
    <property type="term" value="F:GTP binding"/>
    <property type="evidence" value="ECO:0007669"/>
    <property type="project" value="UniProtKB-KW"/>
</dbReference>
<evidence type="ECO:0000256" key="6">
    <source>
        <dbReference type="ARBA" id="ARBA00022679"/>
    </source>
</evidence>
<dbReference type="HAMAP" id="MF_01218_B">
    <property type="entry name" value="Upp_B"/>
    <property type="match status" value="1"/>
</dbReference>
<keyword evidence="18" id="KW-1185">Reference proteome</keyword>
<dbReference type="GO" id="GO:0006223">
    <property type="term" value="P:uracil salvage"/>
    <property type="evidence" value="ECO:0007669"/>
    <property type="project" value="InterPro"/>
</dbReference>
<dbReference type="InterPro" id="IPR000836">
    <property type="entry name" value="PRTase_dom"/>
</dbReference>
<proteinExistence type="inferred from homology"/>
<evidence type="ECO:0000313" key="17">
    <source>
        <dbReference type="EMBL" id="SOH94104.1"/>
    </source>
</evidence>
<keyword evidence="6 15" id="KW-0808">Transferase</keyword>
<dbReference type="PANTHER" id="PTHR32315">
    <property type="entry name" value="ADENINE PHOSPHORIBOSYLTRANSFERASE"/>
    <property type="match status" value="1"/>
</dbReference>
<gene>
    <name evidence="15" type="primary">upp</name>
    <name evidence="17" type="ORF">SAMN06273572_103131</name>
</gene>
<dbReference type="CDD" id="cd06223">
    <property type="entry name" value="PRTases_typeI"/>
    <property type="match status" value="1"/>
</dbReference>
<dbReference type="InterPro" id="IPR034332">
    <property type="entry name" value="Upp_B"/>
</dbReference>
<evidence type="ECO:0000256" key="9">
    <source>
        <dbReference type="ARBA" id="ARBA00023134"/>
    </source>
</evidence>
<dbReference type="SUPFAM" id="SSF53271">
    <property type="entry name" value="PRTase-like"/>
    <property type="match status" value="1"/>
</dbReference>